<reference evidence="2 3" key="1">
    <citation type="submission" date="2019-06" db="EMBL/GenBank/DDBJ databases">
        <title>A chromosomal-level reference genome of Carpinus fangiana (Coryloideae, Betulaceae).</title>
        <authorList>
            <person name="Yang X."/>
            <person name="Wang Z."/>
            <person name="Zhang L."/>
            <person name="Hao G."/>
            <person name="Liu J."/>
            <person name="Yang Y."/>
        </authorList>
    </citation>
    <scope>NUCLEOTIDE SEQUENCE [LARGE SCALE GENOMIC DNA]</scope>
    <source>
        <strain evidence="2">Cfa_2016G</strain>
        <tissue evidence="2">Leaf</tissue>
    </source>
</reference>
<keyword evidence="3" id="KW-1185">Reference proteome</keyword>
<organism evidence="2 3">
    <name type="scientific">Carpinus fangiana</name>
    <dbReference type="NCBI Taxonomy" id="176857"/>
    <lineage>
        <taxon>Eukaryota</taxon>
        <taxon>Viridiplantae</taxon>
        <taxon>Streptophyta</taxon>
        <taxon>Embryophyta</taxon>
        <taxon>Tracheophyta</taxon>
        <taxon>Spermatophyta</taxon>
        <taxon>Magnoliopsida</taxon>
        <taxon>eudicotyledons</taxon>
        <taxon>Gunneridae</taxon>
        <taxon>Pentapetalae</taxon>
        <taxon>rosids</taxon>
        <taxon>fabids</taxon>
        <taxon>Fagales</taxon>
        <taxon>Betulaceae</taxon>
        <taxon>Carpinus</taxon>
    </lineage>
</organism>
<proteinExistence type="predicted"/>
<dbReference type="AlphaFoldDB" id="A0A5N6R2L5"/>
<keyword evidence="1" id="KW-0732">Signal</keyword>
<feature type="chain" id="PRO_5024340165" evidence="1">
    <location>
        <begin position="31"/>
        <end position="82"/>
    </location>
</feature>
<feature type="signal peptide" evidence="1">
    <location>
        <begin position="1"/>
        <end position="30"/>
    </location>
</feature>
<dbReference type="EMBL" id="CM017323">
    <property type="protein sequence ID" value="KAE8022834.1"/>
    <property type="molecule type" value="Genomic_DNA"/>
</dbReference>
<protein>
    <submittedName>
        <fullName evidence="2">Uncharacterized protein</fullName>
    </submittedName>
</protein>
<gene>
    <name evidence="2" type="ORF">FH972_008603</name>
</gene>
<evidence type="ECO:0000313" key="2">
    <source>
        <dbReference type="EMBL" id="KAE8022834.1"/>
    </source>
</evidence>
<name>A0A5N6R2L5_9ROSI</name>
<dbReference type="OrthoDB" id="1722681at2759"/>
<sequence>MSGSGRWLMGLRFALLVFFLFLATASMVQCIRAMSKRNFKSMFEGQLPRGLVPPSGPSPCHNKLSPFNYSEFSFPNDYIICP</sequence>
<accession>A0A5N6R2L5</accession>
<evidence type="ECO:0000256" key="1">
    <source>
        <dbReference type="SAM" id="SignalP"/>
    </source>
</evidence>
<dbReference type="Proteomes" id="UP000327013">
    <property type="component" value="Chromosome 3"/>
</dbReference>
<evidence type="ECO:0000313" key="3">
    <source>
        <dbReference type="Proteomes" id="UP000327013"/>
    </source>
</evidence>